<gene>
    <name evidence="16" type="ORF">KI387_026336</name>
</gene>
<feature type="region of interest" description="Disordered" evidence="13">
    <location>
        <begin position="1"/>
        <end position="21"/>
    </location>
</feature>
<sequence length="420" mass="47282">MDCSKQNGQKPARAVKKKNQTPEGQLRFGLETCSKHKDISEAISLYEKAMAQGIKLNLYHCNTLLYLCSSQAMGLLKPEESIKESDKTLVSNKGFEIYQYMISSNIPPNEATLTAVARLAAANEDGDMAFEMVKKMVGQNLFPKLRSYSPALLAFCKRREADKAYEVDEYMVSKGVKPEEEELCALLRLSIEVGRQEKVYSLMHRLRATVRQVSPFTCEVIEQWFTSKVGCQVGEEKWEVGKIREAMMNDGGGGHGLGWLGKGDWMVQKTSMSPLGVCQCCGKQLVSSDIDSAETESFAESLARLACEREANQNFKNFQEWLDLHGPFEYIVDGANIGLYQQNFSDGGFSVNQLNSIVEEARQKSLMKKWPLIILHNKRTRGGPADDPYNKQLFENWKKSGALYTTPTGSNDDWYWLYAA</sequence>
<protein>
    <recommendedName>
        <fullName evidence="4">ribonuclease P</fullName>
        <ecNumber evidence="4">3.1.26.5</ecNumber>
    </recommendedName>
</protein>
<dbReference type="Pfam" id="PF16953">
    <property type="entry name" value="PRORP"/>
    <property type="match status" value="1"/>
</dbReference>
<evidence type="ECO:0000256" key="9">
    <source>
        <dbReference type="ARBA" id="ARBA00022801"/>
    </source>
</evidence>
<dbReference type="GO" id="GO:0046872">
    <property type="term" value="F:metal ion binding"/>
    <property type="evidence" value="ECO:0007669"/>
    <property type="project" value="UniProtKB-KW"/>
</dbReference>
<dbReference type="InterPro" id="IPR031595">
    <property type="entry name" value="PRORP_C"/>
</dbReference>
<proteinExistence type="inferred from homology"/>
<dbReference type="FunFam" id="1.25.40.10:FF:000339">
    <property type="entry name" value="Proteinaceous RNase P 1, chloroplastic/mitochondrial"/>
    <property type="match status" value="1"/>
</dbReference>
<evidence type="ECO:0000256" key="1">
    <source>
        <dbReference type="ARBA" id="ARBA00000928"/>
    </source>
</evidence>
<comment type="similarity">
    <text evidence="3">Belongs to the PPR family. P subfamily.</text>
</comment>
<feature type="repeat" description="PPR" evidence="12">
    <location>
        <begin position="144"/>
        <end position="178"/>
    </location>
</feature>
<feature type="non-terminal residue" evidence="16">
    <location>
        <position position="1"/>
    </location>
</feature>
<evidence type="ECO:0000313" key="16">
    <source>
        <dbReference type="EMBL" id="KAH9311301.1"/>
    </source>
</evidence>
<keyword evidence="10" id="KW-0862">Zinc</keyword>
<keyword evidence="9" id="KW-0378">Hydrolase</keyword>
<dbReference type="Proteomes" id="UP000824469">
    <property type="component" value="Unassembled WGS sequence"/>
</dbReference>
<dbReference type="InterPro" id="IPR033443">
    <property type="entry name" value="PROP1-like_PPR_dom"/>
</dbReference>
<evidence type="ECO:0000256" key="4">
    <source>
        <dbReference type="ARBA" id="ARBA00012179"/>
    </source>
</evidence>
<feature type="domain" description="PROP1-like PPR" evidence="15">
    <location>
        <begin position="16"/>
        <end position="228"/>
    </location>
</feature>
<evidence type="ECO:0000259" key="15">
    <source>
        <dbReference type="Pfam" id="PF17177"/>
    </source>
</evidence>
<feature type="domain" description="PRORP" evidence="14">
    <location>
        <begin position="275"/>
        <end position="420"/>
    </location>
</feature>
<comment type="cofactor">
    <cofactor evidence="2">
        <name>Mg(2+)</name>
        <dbReference type="ChEBI" id="CHEBI:18420"/>
    </cofactor>
</comment>
<keyword evidence="17" id="KW-1185">Reference proteome</keyword>
<dbReference type="InterPro" id="IPR011990">
    <property type="entry name" value="TPR-like_helical_dom_sf"/>
</dbReference>
<evidence type="ECO:0000256" key="3">
    <source>
        <dbReference type="ARBA" id="ARBA00007626"/>
    </source>
</evidence>
<dbReference type="OMA" id="CIDINPV"/>
<evidence type="ECO:0000256" key="5">
    <source>
        <dbReference type="ARBA" id="ARBA00022694"/>
    </source>
</evidence>
<dbReference type="EC" id="3.1.26.5" evidence="4"/>
<organism evidence="16 17">
    <name type="scientific">Taxus chinensis</name>
    <name type="common">Chinese yew</name>
    <name type="synonym">Taxus wallichiana var. chinensis</name>
    <dbReference type="NCBI Taxonomy" id="29808"/>
    <lineage>
        <taxon>Eukaryota</taxon>
        <taxon>Viridiplantae</taxon>
        <taxon>Streptophyta</taxon>
        <taxon>Embryophyta</taxon>
        <taxon>Tracheophyta</taxon>
        <taxon>Spermatophyta</taxon>
        <taxon>Pinopsida</taxon>
        <taxon>Pinidae</taxon>
        <taxon>Conifers II</taxon>
        <taxon>Cupressales</taxon>
        <taxon>Taxaceae</taxon>
        <taxon>Taxus</taxon>
    </lineage>
</organism>
<evidence type="ECO:0000256" key="6">
    <source>
        <dbReference type="ARBA" id="ARBA00022722"/>
    </source>
</evidence>
<dbReference type="AlphaFoldDB" id="A0AA38L0U1"/>
<evidence type="ECO:0000256" key="2">
    <source>
        <dbReference type="ARBA" id="ARBA00001946"/>
    </source>
</evidence>
<dbReference type="Gene3D" id="3.40.50.11980">
    <property type="match status" value="1"/>
</dbReference>
<evidence type="ECO:0000256" key="10">
    <source>
        <dbReference type="ARBA" id="ARBA00022833"/>
    </source>
</evidence>
<accession>A0AA38L0U1</accession>
<dbReference type="InterPro" id="IPR002885">
    <property type="entry name" value="PPR_rpt"/>
</dbReference>
<dbReference type="GO" id="GO:0004526">
    <property type="term" value="F:ribonuclease P activity"/>
    <property type="evidence" value="ECO:0007669"/>
    <property type="project" value="UniProtKB-EC"/>
</dbReference>
<evidence type="ECO:0000313" key="17">
    <source>
        <dbReference type="Proteomes" id="UP000824469"/>
    </source>
</evidence>
<dbReference type="EMBL" id="JAHRHJ020000006">
    <property type="protein sequence ID" value="KAH9311301.1"/>
    <property type="molecule type" value="Genomic_DNA"/>
</dbReference>
<evidence type="ECO:0000256" key="12">
    <source>
        <dbReference type="PROSITE-ProRule" id="PRU00708"/>
    </source>
</evidence>
<keyword evidence="7" id="KW-0479">Metal-binding</keyword>
<dbReference type="PROSITE" id="PS51375">
    <property type="entry name" value="PPR"/>
    <property type="match status" value="1"/>
</dbReference>
<keyword evidence="5" id="KW-0819">tRNA processing</keyword>
<dbReference type="Gene3D" id="1.25.40.10">
    <property type="entry name" value="Tetratricopeptide repeat domain"/>
    <property type="match status" value="1"/>
</dbReference>
<reference evidence="16 17" key="1">
    <citation type="journal article" date="2021" name="Nat. Plants">
        <title>The Taxus genome provides insights into paclitaxel biosynthesis.</title>
        <authorList>
            <person name="Xiong X."/>
            <person name="Gou J."/>
            <person name="Liao Q."/>
            <person name="Li Y."/>
            <person name="Zhou Q."/>
            <person name="Bi G."/>
            <person name="Li C."/>
            <person name="Du R."/>
            <person name="Wang X."/>
            <person name="Sun T."/>
            <person name="Guo L."/>
            <person name="Liang H."/>
            <person name="Lu P."/>
            <person name="Wu Y."/>
            <person name="Zhang Z."/>
            <person name="Ro D.K."/>
            <person name="Shang Y."/>
            <person name="Huang S."/>
            <person name="Yan J."/>
        </authorList>
    </citation>
    <scope>NUCLEOTIDE SEQUENCE [LARGE SCALE GENOMIC DNA]</scope>
    <source>
        <strain evidence="16">Ta-2019</strain>
    </source>
</reference>
<evidence type="ECO:0000259" key="14">
    <source>
        <dbReference type="Pfam" id="PF16953"/>
    </source>
</evidence>
<evidence type="ECO:0000256" key="11">
    <source>
        <dbReference type="ARBA" id="ARBA00022842"/>
    </source>
</evidence>
<dbReference type="Pfam" id="PF17177">
    <property type="entry name" value="PPR_long"/>
    <property type="match status" value="1"/>
</dbReference>
<dbReference type="PANTHER" id="PTHR13547:SF13">
    <property type="entry name" value="PROTEINACEOUS RNASE P 2"/>
    <property type="match status" value="1"/>
</dbReference>
<keyword evidence="11" id="KW-0460">Magnesium</keyword>
<evidence type="ECO:0000256" key="7">
    <source>
        <dbReference type="ARBA" id="ARBA00022723"/>
    </source>
</evidence>
<comment type="catalytic activity">
    <reaction evidence="1">
        <text>Endonucleolytic cleavage of RNA, removing 5'-extranucleotides from tRNA precursor.</text>
        <dbReference type="EC" id="3.1.26.5"/>
    </reaction>
</comment>
<comment type="caution">
    <text evidence="16">The sequence shown here is derived from an EMBL/GenBank/DDBJ whole genome shotgun (WGS) entry which is preliminary data.</text>
</comment>
<dbReference type="GO" id="GO:0001682">
    <property type="term" value="P:tRNA 5'-leader removal"/>
    <property type="evidence" value="ECO:0007669"/>
    <property type="project" value="TreeGrafter"/>
</dbReference>
<dbReference type="PANTHER" id="PTHR13547">
    <property type="match status" value="1"/>
</dbReference>
<evidence type="ECO:0000256" key="13">
    <source>
        <dbReference type="SAM" id="MobiDB-lite"/>
    </source>
</evidence>
<keyword evidence="8" id="KW-0677">Repeat</keyword>
<evidence type="ECO:0000256" key="8">
    <source>
        <dbReference type="ARBA" id="ARBA00022737"/>
    </source>
</evidence>
<keyword evidence="6" id="KW-0540">Nuclease</keyword>
<name>A0AA38L0U1_TAXCH</name>